<evidence type="ECO:0000256" key="2">
    <source>
        <dbReference type="ARBA" id="ARBA00022840"/>
    </source>
</evidence>
<dbReference type="InterPro" id="IPR001752">
    <property type="entry name" value="Kinesin_motor_dom"/>
</dbReference>
<dbReference type="InterPro" id="IPR027417">
    <property type="entry name" value="P-loop_NTPase"/>
</dbReference>
<dbReference type="GO" id="GO:0003777">
    <property type="term" value="F:microtubule motor activity"/>
    <property type="evidence" value="ECO:0007669"/>
    <property type="project" value="InterPro"/>
</dbReference>
<evidence type="ECO:0000256" key="3">
    <source>
        <dbReference type="PROSITE-ProRule" id="PRU00283"/>
    </source>
</evidence>
<keyword evidence="6" id="KW-1185">Reference proteome</keyword>
<dbReference type="Gene3D" id="3.40.850.10">
    <property type="entry name" value="Kinesin motor domain"/>
    <property type="match status" value="1"/>
</dbReference>
<dbReference type="AlphaFoldDB" id="A0A8J2R4Y1"/>
<dbReference type="Proteomes" id="UP000789524">
    <property type="component" value="Unassembled WGS sequence"/>
</dbReference>
<dbReference type="GO" id="GO:0007018">
    <property type="term" value="P:microtubule-based movement"/>
    <property type="evidence" value="ECO:0007669"/>
    <property type="project" value="InterPro"/>
</dbReference>
<dbReference type="GO" id="GO:0008017">
    <property type="term" value="F:microtubule binding"/>
    <property type="evidence" value="ECO:0007669"/>
    <property type="project" value="InterPro"/>
</dbReference>
<proteinExistence type="inferred from homology"/>
<dbReference type="EMBL" id="CAKASE010000080">
    <property type="protein sequence ID" value="CAG9581736.1"/>
    <property type="molecule type" value="Genomic_DNA"/>
</dbReference>
<comment type="caution">
    <text evidence="3">Lacks conserved residue(s) required for the propagation of feature annotation.</text>
</comment>
<name>A0A8J2R4Y1_9NEOP</name>
<dbReference type="OrthoDB" id="3176171at2759"/>
<reference evidence="5" key="1">
    <citation type="submission" date="2021-09" db="EMBL/GenBank/DDBJ databases">
        <authorList>
            <person name="Martin H S."/>
        </authorList>
    </citation>
    <scope>NUCLEOTIDE SEQUENCE</scope>
</reference>
<dbReference type="InterPro" id="IPR036961">
    <property type="entry name" value="Kinesin_motor_dom_sf"/>
</dbReference>
<evidence type="ECO:0000313" key="6">
    <source>
        <dbReference type="Proteomes" id="UP000789524"/>
    </source>
</evidence>
<evidence type="ECO:0000256" key="1">
    <source>
        <dbReference type="ARBA" id="ARBA00022741"/>
    </source>
</evidence>
<protein>
    <submittedName>
        <fullName evidence="5">(African queen) hypothetical protein</fullName>
    </submittedName>
</protein>
<dbReference type="PROSITE" id="PS50067">
    <property type="entry name" value="KINESIN_MOTOR_2"/>
    <property type="match status" value="1"/>
</dbReference>
<feature type="domain" description="Kinesin motor" evidence="4">
    <location>
        <begin position="5"/>
        <end position="89"/>
    </location>
</feature>
<evidence type="ECO:0000313" key="5">
    <source>
        <dbReference type="EMBL" id="CAG9581736.1"/>
    </source>
</evidence>
<keyword evidence="1" id="KW-0547">Nucleotide-binding</keyword>
<dbReference type="GO" id="GO:0005524">
    <property type="term" value="F:ATP binding"/>
    <property type="evidence" value="ECO:0007669"/>
    <property type="project" value="UniProtKB-KW"/>
</dbReference>
<gene>
    <name evidence="5" type="ORF">DCHRY22_LOCUS14260</name>
</gene>
<comment type="caution">
    <text evidence="5">The sequence shown here is derived from an EMBL/GenBank/DDBJ whole genome shotgun (WGS) entry which is preliminary data.</text>
</comment>
<comment type="similarity">
    <text evidence="3">Belongs to the TRAFAC class myosin-kinesin ATPase superfamily. Kinesin family.</text>
</comment>
<dbReference type="SUPFAM" id="SSF52540">
    <property type="entry name" value="P-loop containing nucleoside triphosphate hydrolases"/>
    <property type="match status" value="1"/>
</dbReference>
<organism evidence="5 6">
    <name type="scientific">Danaus chrysippus</name>
    <name type="common">African queen</name>
    <dbReference type="NCBI Taxonomy" id="151541"/>
    <lineage>
        <taxon>Eukaryota</taxon>
        <taxon>Metazoa</taxon>
        <taxon>Ecdysozoa</taxon>
        <taxon>Arthropoda</taxon>
        <taxon>Hexapoda</taxon>
        <taxon>Insecta</taxon>
        <taxon>Pterygota</taxon>
        <taxon>Neoptera</taxon>
        <taxon>Endopterygota</taxon>
        <taxon>Lepidoptera</taxon>
        <taxon>Glossata</taxon>
        <taxon>Ditrysia</taxon>
        <taxon>Papilionoidea</taxon>
        <taxon>Nymphalidae</taxon>
        <taxon>Danainae</taxon>
        <taxon>Danaini</taxon>
        <taxon>Danaina</taxon>
        <taxon>Danaus</taxon>
        <taxon>Anosia</taxon>
    </lineage>
</organism>
<keyword evidence="2" id="KW-0067">ATP-binding</keyword>
<accession>A0A8J2R4Y1</accession>
<sequence length="89" mass="10277">MASDKIKVAVRVRPFNRRELELGTQCVVEMDGQQTILQYPQSTHDKDRQALCTNKITIPRKRMFRIEASRLFVDKAAVRRGAKGGFRDK</sequence>
<evidence type="ECO:0000259" key="4">
    <source>
        <dbReference type="PROSITE" id="PS50067"/>
    </source>
</evidence>